<dbReference type="OrthoDB" id="384721at2"/>
<dbReference type="EMBL" id="FODS01000010">
    <property type="protein sequence ID" value="SEO71085.1"/>
    <property type="molecule type" value="Genomic_DNA"/>
</dbReference>
<evidence type="ECO:0000313" key="3">
    <source>
        <dbReference type="Proteomes" id="UP000198893"/>
    </source>
</evidence>
<reference evidence="2 3" key="1">
    <citation type="submission" date="2016-10" db="EMBL/GenBank/DDBJ databases">
        <authorList>
            <person name="de Groot N.N."/>
        </authorList>
    </citation>
    <scope>NUCLEOTIDE SEQUENCE [LARGE SCALE GENOMIC DNA]</scope>
    <source>
        <strain evidence="2 3">DSM 27842</strain>
    </source>
</reference>
<evidence type="ECO:0000259" key="1">
    <source>
        <dbReference type="PROSITE" id="PS51704"/>
    </source>
</evidence>
<accession>A0A1H8RXI5</accession>
<dbReference type="PANTHER" id="PTHR46211:SF1">
    <property type="entry name" value="GLYCEROPHOSPHODIESTER PHOSPHODIESTERASE, CYTOPLASMIC"/>
    <property type="match status" value="1"/>
</dbReference>
<dbReference type="Proteomes" id="UP000198893">
    <property type="component" value="Unassembled WGS sequence"/>
</dbReference>
<protein>
    <submittedName>
        <fullName evidence="2">Glycerophosphoryl diester phosphodiesterase</fullName>
    </submittedName>
</protein>
<feature type="domain" description="GP-PDE" evidence="1">
    <location>
        <begin position="10"/>
        <end position="255"/>
    </location>
</feature>
<name>A0A1H8RXI5_9RHOB</name>
<dbReference type="PANTHER" id="PTHR46211">
    <property type="entry name" value="GLYCEROPHOSPHORYL DIESTER PHOSPHODIESTERASE"/>
    <property type="match status" value="1"/>
</dbReference>
<dbReference type="SUPFAM" id="SSF51695">
    <property type="entry name" value="PLC-like phosphodiesterases"/>
    <property type="match status" value="1"/>
</dbReference>
<evidence type="ECO:0000313" key="2">
    <source>
        <dbReference type="EMBL" id="SEO71085.1"/>
    </source>
</evidence>
<dbReference type="InterPro" id="IPR030395">
    <property type="entry name" value="GP_PDE_dom"/>
</dbReference>
<gene>
    <name evidence="2" type="ORF">SAMN04490248_11027</name>
</gene>
<dbReference type="GO" id="GO:0006629">
    <property type="term" value="P:lipid metabolic process"/>
    <property type="evidence" value="ECO:0007669"/>
    <property type="project" value="InterPro"/>
</dbReference>
<dbReference type="PROSITE" id="PS51704">
    <property type="entry name" value="GP_PDE"/>
    <property type="match status" value="1"/>
</dbReference>
<sequence length="255" mass="27483">MTPLDPAFLGPPLAHRALHDVAAGRPENSRAAIRAAMTAGYGIEIDLQQSRDGRAMVFHDYTLNRLTGETGAVRSRDADDLQQIALRGGAERIPSLKDVLALVAGKVPLLIEVKDQDGAMGPETGALEAAAIADLEGYGGPVALMSFNPHSVAHCLRHAPGIACGLITSAFAAKNWPHLPARVRRHLRGIPDFERLSPAFISHERADLKRPRVQAIREQGTPVLCWTVRSPGQEAWARRHADNITFEGYAAPIPG</sequence>
<dbReference type="Gene3D" id="3.20.20.190">
    <property type="entry name" value="Phosphatidylinositol (PI) phosphodiesterase"/>
    <property type="match status" value="1"/>
</dbReference>
<dbReference type="GO" id="GO:0008081">
    <property type="term" value="F:phosphoric diester hydrolase activity"/>
    <property type="evidence" value="ECO:0007669"/>
    <property type="project" value="InterPro"/>
</dbReference>
<dbReference type="InterPro" id="IPR017946">
    <property type="entry name" value="PLC-like_Pdiesterase_TIM-brl"/>
</dbReference>
<keyword evidence="3" id="KW-1185">Reference proteome</keyword>
<proteinExistence type="predicted"/>
<dbReference type="STRING" id="569882.SAMN04490248_11027"/>
<dbReference type="Pfam" id="PF03009">
    <property type="entry name" value="GDPD"/>
    <property type="match status" value="1"/>
</dbReference>
<dbReference type="AlphaFoldDB" id="A0A1H8RXI5"/>
<dbReference type="RefSeq" id="WP_093117937.1">
    <property type="nucleotide sequence ID" value="NZ_FODS01000010.1"/>
</dbReference>
<organism evidence="2 3">
    <name type="scientific">Salinihabitans flavidus</name>
    <dbReference type="NCBI Taxonomy" id="569882"/>
    <lineage>
        <taxon>Bacteria</taxon>
        <taxon>Pseudomonadati</taxon>
        <taxon>Pseudomonadota</taxon>
        <taxon>Alphaproteobacteria</taxon>
        <taxon>Rhodobacterales</taxon>
        <taxon>Roseobacteraceae</taxon>
        <taxon>Salinihabitans</taxon>
    </lineage>
</organism>